<evidence type="ECO:0000256" key="1">
    <source>
        <dbReference type="ARBA" id="ARBA00022679"/>
    </source>
</evidence>
<evidence type="ECO:0000313" key="5">
    <source>
        <dbReference type="Proteomes" id="UP000177025"/>
    </source>
</evidence>
<protein>
    <recommendedName>
        <fullName evidence="3">N-acetyltransferase domain-containing protein</fullName>
    </recommendedName>
</protein>
<dbReference type="Proteomes" id="UP000177025">
    <property type="component" value="Unassembled WGS sequence"/>
</dbReference>
<dbReference type="CDD" id="cd04301">
    <property type="entry name" value="NAT_SF"/>
    <property type="match status" value="1"/>
</dbReference>
<dbReference type="InterPro" id="IPR000182">
    <property type="entry name" value="GNAT_dom"/>
</dbReference>
<dbReference type="SUPFAM" id="SSF55729">
    <property type="entry name" value="Acyl-CoA N-acyltransferases (Nat)"/>
    <property type="match status" value="1"/>
</dbReference>
<sequence>MNKSRLVRFVIRDMMIKDYPAVVALWKRAKLVYKPKGRDTKNRIARELKLSTSIFLVAVVKRKIIGVIFGTHDGRKGWINRLAVDPGFQRQGIARVLVNEVEKRFLMIGLEIFACLIESYNKQSMIVFNKMGYKLHKDIFYFTKRLNPDI</sequence>
<feature type="domain" description="N-acetyltransferase" evidence="3">
    <location>
        <begin position="9"/>
        <end position="150"/>
    </location>
</feature>
<keyword evidence="1" id="KW-0808">Transferase</keyword>
<evidence type="ECO:0000256" key="2">
    <source>
        <dbReference type="ARBA" id="ARBA00023315"/>
    </source>
</evidence>
<comment type="caution">
    <text evidence="4">The sequence shown here is derived from an EMBL/GenBank/DDBJ whole genome shotgun (WGS) entry which is preliminary data.</text>
</comment>
<accession>A0A1F4U929</accession>
<dbReference type="GO" id="GO:0016747">
    <property type="term" value="F:acyltransferase activity, transferring groups other than amino-acyl groups"/>
    <property type="evidence" value="ECO:0007669"/>
    <property type="project" value="InterPro"/>
</dbReference>
<dbReference type="PANTHER" id="PTHR43072">
    <property type="entry name" value="N-ACETYLTRANSFERASE"/>
    <property type="match status" value="1"/>
</dbReference>
<gene>
    <name evidence="4" type="ORF">A2Y85_05885</name>
</gene>
<dbReference type="EMBL" id="MEUM01000106">
    <property type="protein sequence ID" value="OGC41454.1"/>
    <property type="molecule type" value="Genomic_DNA"/>
</dbReference>
<evidence type="ECO:0000259" key="3">
    <source>
        <dbReference type="PROSITE" id="PS51186"/>
    </source>
</evidence>
<evidence type="ECO:0000313" key="4">
    <source>
        <dbReference type="EMBL" id="OGC41454.1"/>
    </source>
</evidence>
<reference evidence="4 5" key="1">
    <citation type="journal article" date="2016" name="Nat. Commun.">
        <title>Thousands of microbial genomes shed light on interconnected biogeochemical processes in an aquifer system.</title>
        <authorList>
            <person name="Anantharaman K."/>
            <person name="Brown C.T."/>
            <person name="Hug L.A."/>
            <person name="Sharon I."/>
            <person name="Castelle C.J."/>
            <person name="Probst A.J."/>
            <person name="Thomas B.C."/>
            <person name="Singh A."/>
            <person name="Wilkins M.J."/>
            <person name="Karaoz U."/>
            <person name="Brodie E.L."/>
            <person name="Williams K.H."/>
            <person name="Hubbard S.S."/>
            <person name="Banfield J.F."/>
        </authorList>
    </citation>
    <scope>NUCLEOTIDE SEQUENCE [LARGE SCALE GENOMIC DNA]</scope>
</reference>
<dbReference type="AlphaFoldDB" id="A0A1F4U929"/>
<dbReference type="PROSITE" id="PS51186">
    <property type="entry name" value="GNAT"/>
    <property type="match status" value="1"/>
</dbReference>
<name>A0A1F4U929_UNCW3</name>
<proteinExistence type="predicted"/>
<keyword evidence="2" id="KW-0012">Acyltransferase</keyword>
<dbReference type="PANTHER" id="PTHR43072:SF51">
    <property type="entry name" value="ABC SUPERFAMILY TRANSPORT PROTEIN"/>
    <property type="match status" value="1"/>
</dbReference>
<dbReference type="Pfam" id="PF00583">
    <property type="entry name" value="Acetyltransf_1"/>
    <property type="match status" value="1"/>
</dbReference>
<dbReference type="Gene3D" id="3.40.630.30">
    <property type="match status" value="1"/>
</dbReference>
<organism evidence="4 5">
    <name type="scientific">candidate division WOR-3 bacterium RBG_13_43_14</name>
    <dbReference type="NCBI Taxonomy" id="1802590"/>
    <lineage>
        <taxon>Bacteria</taxon>
        <taxon>Bacteria division WOR-3</taxon>
    </lineage>
</organism>
<dbReference type="InterPro" id="IPR016181">
    <property type="entry name" value="Acyl_CoA_acyltransferase"/>
</dbReference>